<evidence type="ECO:0000313" key="6">
    <source>
        <dbReference type="Proteomes" id="UP000274100"/>
    </source>
</evidence>
<feature type="transmembrane region" description="Helical" evidence="4">
    <location>
        <begin position="148"/>
        <end position="165"/>
    </location>
</feature>
<protein>
    <submittedName>
        <fullName evidence="5">Major Facilitator Superfamily</fullName>
    </submittedName>
</protein>
<feature type="transmembrane region" description="Helical" evidence="4">
    <location>
        <begin position="218"/>
        <end position="239"/>
    </location>
</feature>
<evidence type="ECO:0000256" key="2">
    <source>
        <dbReference type="ARBA" id="ARBA00022989"/>
    </source>
</evidence>
<reference evidence="5 6" key="1">
    <citation type="submission" date="2018-12" db="EMBL/GenBank/DDBJ databases">
        <authorList>
            <consortium name="Pathogen Informatics"/>
        </authorList>
    </citation>
    <scope>NUCLEOTIDE SEQUENCE [LARGE SCALE GENOMIC DNA]</scope>
    <source>
        <strain evidence="5 6">NCTC10297</strain>
    </source>
</reference>
<organism evidence="5 6">
    <name type="scientific">Moraxella cuniculi</name>
    <dbReference type="NCBI Taxonomy" id="34061"/>
    <lineage>
        <taxon>Bacteria</taxon>
        <taxon>Pseudomonadati</taxon>
        <taxon>Pseudomonadota</taxon>
        <taxon>Gammaproteobacteria</taxon>
        <taxon>Moraxellales</taxon>
        <taxon>Moraxellaceae</taxon>
        <taxon>Moraxella</taxon>
    </lineage>
</organism>
<feature type="transmembrane region" description="Helical" evidence="4">
    <location>
        <begin position="171"/>
        <end position="191"/>
    </location>
</feature>
<feature type="transmembrane region" description="Helical" evidence="4">
    <location>
        <begin position="80"/>
        <end position="100"/>
    </location>
</feature>
<gene>
    <name evidence="5" type="ORF">NCTC10297_00012</name>
</gene>
<feature type="transmembrane region" description="Helical" evidence="4">
    <location>
        <begin position="288"/>
        <end position="309"/>
    </location>
</feature>
<evidence type="ECO:0000256" key="1">
    <source>
        <dbReference type="ARBA" id="ARBA00022692"/>
    </source>
</evidence>
<name>A0A448GTN6_9GAMM</name>
<dbReference type="InterPro" id="IPR036259">
    <property type="entry name" value="MFS_trans_sf"/>
</dbReference>
<evidence type="ECO:0000256" key="3">
    <source>
        <dbReference type="ARBA" id="ARBA00023136"/>
    </source>
</evidence>
<dbReference type="RefSeq" id="WP_126329272.1">
    <property type="nucleotide sequence ID" value="NZ_LR134343.1"/>
</dbReference>
<sequence>MPTNAREFYDKAKLFATPAVSRYTYYTLSFQAGMAISLAAMPVYFKNENALAAYGMAYSAMAITGAFSFLYGMAISKVRFALAVLIGSVLYALALALRIFTTPMVAVMTAVLAGVGASVALLAGRVWLVELTQNSQQNTTQLTAMRSILLSACTLFGTAFVALSVHAFGDVYFFLLLLAAMLVGIASIFAYKENRADRGTLDNHQPINNKSQVSLRQLITLPVLLFAGSSLIGGIYTGLIKPYLILMFVDYGMAESGSIFVFLGTVFVAMLANFILLRYHHLIKQSAFAGFFVAMIALVLIYLGLSYVLSLQLGFVSLIIIVMLRSACLSLTASFEQVLQYDMLDASILAAALGLMQTAFLAGDAIGSLITSLWIIPKTATDYADLFRYSTVLIVIELLMILGIKIQSRQACAKVS</sequence>
<dbReference type="Pfam" id="PF07690">
    <property type="entry name" value="MFS_1"/>
    <property type="match status" value="1"/>
</dbReference>
<dbReference type="KEGG" id="mcun:NCTC10297_00012"/>
<feature type="transmembrane region" description="Helical" evidence="4">
    <location>
        <begin position="315"/>
        <end position="335"/>
    </location>
</feature>
<keyword evidence="2 4" id="KW-1133">Transmembrane helix</keyword>
<feature type="transmembrane region" description="Helical" evidence="4">
    <location>
        <begin position="347"/>
        <end position="374"/>
    </location>
</feature>
<feature type="transmembrane region" description="Helical" evidence="4">
    <location>
        <begin position="23"/>
        <end position="45"/>
    </location>
</feature>
<proteinExistence type="predicted"/>
<dbReference type="GO" id="GO:0022857">
    <property type="term" value="F:transmembrane transporter activity"/>
    <property type="evidence" value="ECO:0007669"/>
    <property type="project" value="InterPro"/>
</dbReference>
<keyword evidence="1 4" id="KW-0812">Transmembrane</keyword>
<keyword evidence="3 4" id="KW-0472">Membrane</keyword>
<dbReference type="AlphaFoldDB" id="A0A448GTN6"/>
<dbReference type="InterPro" id="IPR011701">
    <property type="entry name" value="MFS"/>
</dbReference>
<evidence type="ECO:0000256" key="4">
    <source>
        <dbReference type="SAM" id="Phobius"/>
    </source>
</evidence>
<dbReference type="OrthoDB" id="2988318at2"/>
<dbReference type="SUPFAM" id="SSF103473">
    <property type="entry name" value="MFS general substrate transporter"/>
    <property type="match status" value="1"/>
</dbReference>
<accession>A0A448GTN6</accession>
<feature type="transmembrane region" description="Helical" evidence="4">
    <location>
        <begin position="386"/>
        <end position="404"/>
    </location>
</feature>
<feature type="transmembrane region" description="Helical" evidence="4">
    <location>
        <begin position="106"/>
        <end position="128"/>
    </location>
</feature>
<dbReference type="Gene3D" id="1.20.1250.20">
    <property type="entry name" value="MFS general substrate transporter like domains"/>
    <property type="match status" value="1"/>
</dbReference>
<feature type="transmembrane region" description="Helical" evidence="4">
    <location>
        <begin position="51"/>
        <end position="73"/>
    </location>
</feature>
<feature type="transmembrane region" description="Helical" evidence="4">
    <location>
        <begin position="259"/>
        <end position="276"/>
    </location>
</feature>
<dbReference type="Proteomes" id="UP000274100">
    <property type="component" value="Chromosome"/>
</dbReference>
<evidence type="ECO:0000313" key="5">
    <source>
        <dbReference type="EMBL" id="VEG12098.1"/>
    </source>
</evidence>
<dbReference type="EMBL" id="LR134343">
    <property type="protein sequence ID" value="VEG12098.1"/>
    <property type="molecule type" value="Genomic_DNA"/>
</dbReference>